<keyword evidence="4" id="KW-1185">Reference proteome</keyword>
<organism evidence="3 4">
    <name type="scientific">Streptomyces melanogenes</name>
    <dbReference type="NCBI Taxonomy" id="67326"/>
    <lineage>
        <taxon>Bacteria</taxon>
        <taxon>Bacillati</taxon>
        <taxon>Actinomycetota</taxon>
        <taxon>Actinomycetes</taxon>
        <taxon>Kitasatosporales</taxon>
        <taxon>Streptomycetaceae</taxon>
        <taxon>Streptomyces</taxon>
    </lineage>
</organism>
<dbReference type="InterPro" id="IPR006680">
    <property type="entry name" value="Amidohydro-rel"/>
</dbReference>
<dbReference type="PANTHER" id="PTHR43569:SF2">
    <property type="entry name" value="AMIDOHYDROLASE-RELATED DOMAIN-CONTAINING PROTEIN"/>
    <property type="match status" value="1"/>
</dbReference>
<dbReference type="Proteomes" id="UP001432060">
    <property type="component" value="Chromosome"/>
</dbReference>
<proteinExistence type="inferred from homology"/>
<evidence type="ECO:0000313" key="3">
    <source>
        <dbReference type="EMBL" id="WUT82422.1"/>
    </source>
</evidence>
<evidence type="ECO:0000313" key="4">
    <source>
        <dbReference type="Proteomes" id="UP001432060"/>
    </source>
</evidence>
<dbReference type="SUPFAM" id="SSF51556">
    <property type="entry name" value="Metallo-dependent hydrolases"/>
    <property type="match status" value="1"/>
</dbReference>
<dbReference type="RefSeq" id="WP_329397427.1">
    <property type="nucleotide sequence ID" value="NZ_CP109019.1"/>
</dbReference>
<dbReference type="Gene3D" id="3.20.20.140">
    <property type="entry name" value="Metal-dependent hydrolases"/>
    <property type="match status" value="1"/>
</dbReference>
<reference evidence="3" key="1">
    <citation type="submission" date="2022-10" db="EMBL/GenBank/DDBJ databases">
        <title>The complete genomes of actinobacterial strains from the NBC collection.</title>
        <authorList>
            <person name="Joergensen T.S."/>
            <person name="Alvarez Arevalo M."/>
            <person name="Sterndorff E.B."/>
            <person name="Faurdal D."/>
            <person name="Vuksanovic O."/>
            <person name="Mourched A.-S."/>
            <person name="Charusanti P."/>
            <person name="Shaw S."/>
            <person name="Blin K."/>
            <person name="Weber T."/>
        </authorList>
    </citation>
    <scope>NUCLEOTIDE SEQUENCE</scope>
    <source>
        <strain evidence="3">NBC_00668</strain>
    </source>
</reference>
<dbReference type="InterPro" id="IPR052350">
    <property type="entry name" value="Metallo-dep_Lactonases"/>
</dbReference>
<comment type="similarity">
    <text evidence="1">Belongs to the metallo-dependent hydrolases superfamily.</text>
</comment>
<name>A0ABZ1XHK7_9ACTN</name>
<dbReference type="Pfam" id="PF04909">
    <property type="entry name" value="Amidohydro_2"/>
    <property type="match status" value="1"/>
</dbReference>
<evidence type="ECO:0000259" key="2">
    <source>
        <dbReference type="Pfam" id="PF04909"/>
    </source>
</evidence>
<sequence length="285" mass="30226">MGAVTRVVDTHHHVWDLSVRDQEWLTGPGLAPLRRTFTLDELRAQASGVAATVLVQTVTVAEETPEFLALAEDDPLVRGVVGWTDLTAPGVSDELVRLRELPGGERLVGIRHQVQGERDPAWLLRPDVARGLAAVAEAGLAYDLVVLPHQLPACVRAAELHPGLVLVLDHLGKPPIASGSIEPWGSAVRALAALPNTVCKLSGLVTEAGPGWSAAGLRPYSDTVLEAFGPGRLMYGSDWPVCLLAASYGEVLDVARALTEDLGPQERAQVFGGTADRVYGLSGRA</sequence>
<dbReference type="InterPro" id="IPR032466">
    <property type="entry name" value="Metal_Hydrolase"/>
</dbReference>
<feature type="domain" description="Amidohydrolase-related" evidence="2">
    <location>
        <begin position="8"/>
        <end position="281"/>
    </location>
</feature>
<dbReference type="PANTHER" id="PTHR43569">
    <property type="entry name" value="AMIDOHYDROLASE"/>
    <property type="match status" value="1"/>
</dbReference>
<dbReference type="EMBL" id="CP109019">
    <property type="protein sequence ID" value="WUT82422.1"/>
    <property type="molecule type" value="Genomic_DNA"/>
</dbReference>
<gene>
    <name evidence="3" type="ORF">OG515_09495</name>
</gene>
<accession>A0ABZ1XHK7</accession>
<evidence type="ECO:0000256" key="1">
    <source>
        <dbReference type="ARBA" id="ARBA00038310"/>
    </source>
</evidence>
<protein>
    <submittedName>
        <fullName evidence="3">Amidohydrolase family protein</fullName>
    </submittedName>
</protein>